<dbReference type="RefSeq" id="WP_130414367.1">
    <property type="nucleotide sequence ID" value="NZ_SHKX01000013.1"/>
</dbReference>
<proteinExistence type="predicted"/>
<keyword evidence="3" id="KW-0804">Transcription</keyword>
<keyword evidence="6" id="KW-1185">Reference proteome</keyword>
<dbReference type="Proteomes" id="UP000292423">
    <property type="component" value="Unassembled WGS sequence"/>
</dbReference>
<dbReference type="GO" id="GO:0043565">
    <property type="term" value="F:sequence-specific DNA binding"/>
    <property type="evidence" value="ECO:0007669"/>
    <property type="project" value="InterPro"/>
</dbReference>
<keyword evidence="2" id="KW-0238">DNA-binding</keyword>
<dbReference type="Pfam" id="PF12833">
    <property type="entry name" value="HTH_18"/>
    <property type="match status" value="1"/>
</dbReference>
<dbReference type="InterPro" id="IPR050204">
    <property type="entry name" value="AraC_XylS_family_regulators"/>
</dbReference>
<evidence type="ECO:0000259" key="4">
    <source>
        <dbReference type="PROSITE" id="PS01124"/>
    </source>
</evidence>
<dbReference type="InterPro" id="IPR009057">
    <property type="entry name" value="Homeodomain-like_sf"/>
</dbReference>
<dbReference type="SMART" id="SM00342">
    <property type="entry name" value="HTH_ARAC"/>
    <property type="match status" value="1"/>
</dbReference>
<dbReference type="GO" id="GO:0003700">
    <property type="term" value="F:DNA-binding transcription factor activity"/>
    <property type="evidence" value="ECO:0007669"/>
    <property type="project" value="InterPro"/>
</dbReference>
<dbReference type="SUPFAM" id="SSF46689">
    <property type="entry name" value="Homeodomain-like"/>
    <property type="match status" value="1"/>
</dbReference>
<dbReference type="InterPro" id="IPR018060">
    <property type="entry name" value="HTH_AraC"/>
</dbReference>
<evidence type="ECO:0000256" key="3">
    <source>
        <dbReference type="ARBA" id="ARBA00023163"/>
    </source>
</evidence>
<evidence type="ECO:0000256" key="2">
    <source>
        <dbReference type="ARBA" id="ARBA00023125"/>
    </source>
</evidence>
<protein>
    <submittedName>
        <fullName evidence="5">Helix-turn-helix protein</fullName>
    </submittedName>
</protein>
<dbReference type="Gene3D" id="1.10.10.60">
    <property type="entry name" value="Homeodomain-like"/>
    <property type="match status" value="1"/>
</dbReference>
<organism evidence="5 6">
    <name type="scientific">Fluviicoccus keumensis</name>
    <dbReference type="NCBI Taxonomy" id="1435465"/>
    <lineage>
        <taxon>Bacteria</taxon>
        <taxon>Pseudomonadati</taxon>
        <taxon>Pseudomonadota</taxon>
        <taxon>Gammaproteobacteria</taxon>
        <taxon>Moraxellales</taxon>
        <taxon>Moraxellaceae</taxon>
        <taxon>Fluviicoccus</taxon>
    </lineage>
</organism>
<dbReference type="PROSITE" id="PS01124">
    <property type="entry name" value="HTH_ARAC_FAMILY_2"/>
    <property type="match status" value="1"/>
</dbReference>
<sequence length="293" mass="31994">MAIPSGAVHDRMREAAALPGPIHLHLWQDRSLFLGVIPDPVEFTPACACLLVGLDLPFHIAVDDGPMVSTPLALVPPGAEVRYYSESGLLGCCFLDVLCRDYRLLSSRLHPVSDNLHGDDGPFAAAVVESFRRLYLDPVDPAGVYDRLVESLALPSAAPEGRIEQAVAGVVASVRLTAAANLPNSYYANEAGLTEEVLSRWFRQQTGLTLRRYRNWHRLFLSAWMMQQGISLTDAAQEAGFSDAAHFTHVFREMVGLKPSFIQRAMAYTRIYLAGMLAVDGAAAGNDDGRRLS</sequence>
<evidence type="ECO:0000256" key="1">
    <source>
        <dbReference type="ARBA" id="ARBA00023015"/>
    </source>
</evidence>
<dbReference type="EMBL" id="SHKX01000013">
    <property type="protein sequence ID" value="RZU38635.1"/>
    <property type="molecule type" value="Genomic_DNA"/>
</dbReference>
<dbReference type="PANTHER" id="PTHR46796">
    <property type="entry name" value="HTH-TYPE TRANSCRIPTIONAL ACTIVATOR RHAS-RELATED"/>
    <property type="match status" value="1"/>
</dbReference>
<gene>
    <name evidence="5" type="ORF">EV700_2570</name>
</gene>
<dbReference type="OrthoDB" id="5295226at2"/>
<dbReference type="PROSITE" id="PS00041">
    <property type="entry name" value="HTH_ARAC_FAMILY_1"/>
    <property type="match status" value="1"/>
</dbReference>
<dbReference type="AlphaFoldDB" id="A0A4Q7YPK3"/>
<feature type="domain" description="HTH araC/xylS-type" evidence="4">
    <location>
        <begin position="188"/>
        <end position="265"/>
    </location>
</feature>
<evidence type="ECO:0000313" key="5">
    <source>
        <dbReference type="EMBL" id="RZU38635.1"/>
    </source>
</evidence>
<comment type="caution">
    <text evidence="5">The sequence shown here is derived from an EMBL/GenBank/DDBJ whole genome shotgun (WGS) entry which is preliminary data.</text>
</comment>
<accession>A0A4Q7YPK3</accession>
<keyword evidence="1" id="KW-0805">Transcription regulation</keyword>
<reference evidence="5 6" key="1">
    <citation type="submission" date="2019-02" db="EMBL/GenBank/DDBJ databases">
        <title>Genomic Encyclopedia of Type Strains, Phase IV (KMG-IV): sequencing the most valuable type-strain genomes for metagenomic binning, comparative biology and taxonomic classification.</title>
        <authorList>
            <person name="Goeker M."/>
        </authorList>
    </citation>
    <scope>NUCLEOTIDE SEQUENCE [LARGE SCALE GENOMIC DNA]</scope>
    <source>
        <strain evidence="5 6">DSM 105135</strain>
    </source>
</reference>
<name>A0A4Q7YPK3_9GAMM</name>
<dbReference type="InterPro" id="IPR018062">
    <property type="entry name" value="HTH_AraC-typ_CS"/>
</dbReference>
<evidence type="ECO:0000313" key="6">
    <source>
        <dbReference type="Proteomes" id="UP000292423"/>
    </source>
</evidence>